<evidence type="ECO:0000313" key="3">
    <source>
        <dbReference type="Proteomes" id="UP000239757"/>
    </source>
</evidence>
<proteinExistence type="predicted"/>
<evidence type="ECO:0000313" key="2">
    <source>
        <dbReference type="EMBL" id="PPR94613.1"/>
    </source>
</evidence>
<evidence type="ECO:0000256" key="1">
    <source>
        <dbReference type="SAM" id="MobiDB-lite"/>
    </source>
</evidence>
<reference evidence="2 3" key="1">
    <citation type="submission" date="2015-01" db="EMBL/GenBank/DDBJ databases">
        <title>Genome of allotetraploid Gossypium barbadense reveals genomic plasticity and fiber elongation in cotton evolution.</title>
        <authorList>
            <person name="Chen X."/>
            <person name="Liu X."/>
            <person name="Zhao B."/>
            <person name="Zheng H."/>
            <person name="Hu Y."/>
            <person name="Lu G."/>
            <person name="Yang C."/>
            <person name="Chen J."/>
            <person name="Shan C."/>
            <person name="Zhang L."/>
            <person name="Zhou Y."/>
            <person name="Wang L."/>
            <person name="Guo W."/>
            <person name="Bai Y."/>
            <person name="Ruan J."/>
            <person name="Shangguan X."/>
            <person name="Mao Y."/>
            <person name="Jiang J."/>
            <person name="Zhu Y."/>
            <person name="Lei J."/>
            <person name="Kang H."/>
            <person name="Chen S."/>
            <person name="He X."/>
            <person name="Wang R."/>
            <person name="Wang Y."/>
            <person name="Chen J."/>
            <person name="Wang L."/>
            <person name="Yu S."/>
            <person name="Wang B."/>
            <person name="Wei J."/>
            <person name="Song S."/>
            <person name="Lu X."/>
            <person name="Gao Z."/>
            <person name="Gu W."/>
            <person name="Deng X."/>
            <person name="Ma D."/>
            <person name="Wang S."/>
            <person name="Liang W."/>
            <person name="Fang L."/>
            <person name="Cai C."/>
            <person name="Zhu X."/>
            <person name="Zhou B."/>
            <person name="Zhang Y."/>
            <person name="Chen Z."/>
            <person name="Xu S."/>
            <person name="Zhu R."/>
            <person name="Wang S."/>
            <person name="Zhang T."/>
            <person name="Zhao G."/>
        </authorList>
    </citation>
    <scope>NUCLEOTIDE SEQUENCE [LARGE SCALE GENOMIC DNA]</scope>
    <source>
        <strain evidence="3">cv. Xinhai21</strain>
        <tissue evidence="2">Leaf</tissue>
    </source>
</reference>
<feature type="region of interest" description="Disordered" evidence="1">
    <location>
        <begin position="19"/>
        <end position="40"/>
    </location>
</feature>
<dbReference type="AlphaFoldDB" id="A0A2P5WU78"/>
<accession>A0A2P5WU78</accession>
<organism evidence="2 3">
    <name type="scientific">Gossypium barbadense</name>
    <name type="common">Sea Island cotton</name>
    <name type="synonym">Hibiscus barbadensis</name>
    <dbReference type="NCBI Taxonomy" id="3634"/>
    <lineage>
        <taxon>Eukaryota</taxon>
        <taxon>Viridiplantae</taxon>
        <taxon>Streptophyta</taxon>
        <taxon>Embryophyta</taxon>
        <taxon>Tracheophyta</taxon>
        <taxon>Spermatophyta</taxon>
        <taxon>Magnoliopsida</taxon>
        <taxon>eudicotyledons</taxon>
        <taxon>Gunneridae</taxon>
        <taxon>Pentapetalae</taxon>
        <taxon>rosids</taxon>
        <taxon>malvids</taxon>
        <taxon>Malvales</taxon>
        <taxon>Malvaceae</taxon>
        <taxon>Malvoideae</taxon>
        <taxon>Gossypium</taxon>
    </lineage>
</organism>
<name>A0A2P5WU78_GOSBA</name>
<dbReference type="Proteomes" id="UP000239757">
    <property type="component" value="Unassembled WGS sequence"/>
</dbReference>
<protein>
    <submittedName>
        <fullName evidence="2">Uncharacterized protein</fullName>
    </submittedName>
</protein>
<gene>
    <name evidence="2" type="ORF">GOBAR_AA26057</name>
</gene>
<dbReference type="EMBL" id="KZ666477">
    <property type="protein sequence ID" value="PPR94613.1"/>
    <property type="molecule type" value="Genomic_DNA"/>
</dbReference>
<sequence>MMNELFELELWRIISQGNDESGGYSGGGRGAQRCQSMKPPHGLDDGWVVAETEPEVPCQSSHIGANGDDSFPMPLRLMVDGKGNKIARIIGGRGRDEVLPAFGGRVVDVAIEGTTEAELDHSRIVEVWHDDLKMEGQAKFHCELEVCQLDDLKEEPPRVSHQKGSDRVNHLNLFMRGPHLGVRPVISEIVPSRSQGKLEERVTDLSGRTRG</sequence>